<dbReference type="PANTHER" id="PTHR31650:SF1">
    <property type="entry name" value="WAX ESTER SYNTHASE_DIACYLGLYCEROL ACYLTRANSFERASE 4-RELATED"/>
    <property type="match status" value="1"/>
</dbReference>
<evidence type="ECO:0000256" key="4">
    <source>
        <dbReference type="ARBA" id="ARBA00005189"/>
    </source>
</evidence>
<feature type="domain" description="O-acyltransferase WSD1 C-terminal" evidence="13">
    <location>
        <begin position="359"/>
        <end position="501"/>
    </location>
</feature>
<protein>
    <submittedName>
        <fullName evidence="14">O-acyltransferase WSD1</fullName>
    </submittedName>
</protein>
<comment type="caution">
    <text evidence="14">The sequence shown here is derived from an EMBL/GenBank/DDBJ whole genome shotgun (WGS) entry which is preliminary data.</text>
</comment>
<evidence type="ECO:0000259" key="12">
    <source>
        <dbReference type="Pfam" id="PF03007"/>
    </source>
</evidence>
<comment type="pathway">
    <text evidence="3">Glycerolipid metabolism; triacylglycerol biosynthesis.</text>
</comment>
<evidence type="ECO:0000256" key="3">
    <source>
        <dbReference type="ARBA" id="ARBA00004771"/>
    </source>
</evidence>
<comment type="subcellular location">
    <subcellularLocation>
        <location evidence="1">Cell membrane</location>
        <topology evidence="1">Single-pass membrane protein</topology>
    </subcellularLocation>
    <subcellularLocation>
        <location evidence="2">Endoplasmic reticulum membrane</location>
    </subcellularLocation>
</comment>
<dbReference type="Pfam" id="PF03007">
    <property type="entry name" value="WS_DGAT_cat"/>
    <property type="match status" value="1"/>
</dbReference>
<evidence type="ECO:0000256" key="7">
    <source>
        <dbReference type="ARBA" id="ARBA00023315"/>
    </source>
</evidence>
<dbReference type="InterPro" id="IPR045034">
    <property type="entry name" value="O-acyltransferase_WSD1-like"/>
</dbReference>
<proteinExistence type="inferred from homology"/>
<dbReference type="SUPFAM" id="SSF52777">
    <property type="entry name" value="CoA-dependent acyltransferases"/>
    <property type="match status" value="1"/>
</dbReference>
<dbReference type="InterPro" id="IPR023213">
    <property type="entry name" value="CAT-like_dom_sf"/>
</dbReference>
<comment type="catalytic activity">
    <reaction evidence="10">
        <text>an acyl-CoA + a 1,2-diacyl-sn-glycerol = a triacyl-sn-glycerol + CoA</text>
        <dbReference type="Rhea" id="RHEA:10868"/>
        <dbReference type="ChEBI" id="CHEBI:17815"/>
        <dbReference type="ChEBI" id="CHEBI:57287"/>
        <dbReference type="ChEBI" id="CHEBI:58342"/>
        <dbReference type="ChEBI" id="CHEBI:64615"/>
        <dbReference type="EC" id="2.3.1.20"/>
    </reaction>
</comment>
<accession>A0A8K0NBV8</accession>
<organism evidence="14 15">
    <name type="scientific">Cocos nucifera</name>
    <name type="common">Coconut palm</name>
    <dbReference type="NCBI Taxonomy" id="13894"/>
    <lineage>
        <taxon>Eukaryota</taxon>
        <taxon>Viridiplantae</taxon>
        <taxon>Streptophyta</taxon>
        <taxon>Embryophyta</taxon>
        <taxon>Tracheophyta</taxon>
        <taxon>Spermatophyta</taxon>
        <taxon>Magnoliopsida</taxon>
        <taxon>Liliopsida</taxon>
        <taxon>Arecaceae</taxon>
        <taxon>Arecoideae</taxon>
        <taxon>Cocoseae</taxon>
        <taxon>Attaleinae</taxon>
        <taxon>Cocos</taxon>
    </lineage>
</organism>
<evidence type="ECO:0000313" key="15">
    <source>
        <dbReference type="Proteomes" id="UP000797356"/>
    </source>
</evidence>
<reference evidence="14" key="2">
    <citation type="submission" date="2019-07" db="EMBL/GenBank/DDBJ databases">
        <authorList>
            <person name="Yang Y."/>
            <person name="Bocs S."/>
            <person name="Baudouin L."/>
        </authorList>
    </citation>
    <scope>NUCLEOTIDE SEQUENCE</scope>
    <source>
        <tissue evidence="14">Spear leaf of Hainan Tall coconut</tissue>
    </source>
</reference>
<evidence type="ECO:0000256" key="1">
    <source>
        <dbReference type="ARBA" id="ARBA00004162"/>
    </source>
</evidence>
<sequence>MASRRRPLSIKTGKENSGSGVEEKEEGEGKGTSNGEITEEEEPVSPAGRLFLQPRFNCHIVSVMGCGKRIDVDAVKAGLEVTLVRHPRFSSIQVSDEKQLRWVRTKVNVEDHVIIPDLDQNATSTSPDKVVEDYVASLSGTTMDHSRPLWDLHILNFATSEAAAVVVLRIHHSLGDGISLMSLFLACTRQCSDPDRLPSLPDAKRSSTSATADSPSGLLALLLWVWARLVLAWHTLVDVVLFAATLAFLKDTRTPLMGMEGVESHPKRFLHRTVSLDDIKDIKKAMNCTVNDVLVGITSAALSRYLDRRYGEGDDMKEEKKRLPANIRLRTALLVNIRRSPGIHALAEMMEKEKGGAKWGNKLGYIVLQFPIAIFEDPLEYIRRGKAIAERKKNSLEAIFTYWSGWVIAKVFGIKAAAVLCRRMLIHTTVSFSNIVGPVEKIGFCGHPLVYIAPSVYGHPHALTVHFQSYMNTMKIVLAVDELTIPDPNQLLDDLTESLRLTKDAIPRS</sequence>
<keyword evidence="15" id="KW-1185">Reference proteome</keyword>
<evidence type="ECO:0000256" key="9">
    <source>
        <dbReference type="ARBA" id="ARBA00047604"/>
    </source>
</evidence>
<dbReference type="Gene3D" id="3.30.559.10">
    <property type="entry name" value="Chloramphenicol acetyltransferase-like domain"/>
    <property type="match status" value="1"/>
</dbReference>
<gene>
    <name evidence="14" type="ORF">COCNU_14G003370</name>
</gene>
<dbReference type="GO" id="GO:0005886">
    <property type="term" value="C:plasma membrane"/>
    <property type="evidence" value="ECO:0007669"/>
    <property type="project" value="UniProtKB-SubCell"/>
</dbReference>
<dbReference type="AlphaFoldDB" id="A0A8K0NBV8"/>
<evidence type="ECO:0000256" key="10">
    <source>
        <dbReference type="ARBA" id="ARBA00048109"/>
    </source>
</evidence>
<comment type="pathway">
    <text evidence="4">Lipid metabolism.</text>
</comment>
<dbReference type="UniPathway" id="UPA00282"/>
<feature type="region of interest" description="Disordered" evidence="11">
    <location>
        <begin position="1"/>
        <end position="45"/>
    </location>
</feature>
<dbReference type="Proteomes" id="UP000797356">
    <property type="component" value="Chromosome 14"/>
</dbReference>
<dbReference type="EMBL" id="CM017885">
    <property type="protein sequence ID" value="KAG1367869.1"/>
    <property type="molecule type" value="Genomic_DNA"/>
</dbReference>
<keyword evidence="7" id="KW-0012">Acyltransferase</keyword>
<name>A0A8K0NBV8_COCNU</name>
<dbReference type="OrthoDB" id="619536at2759"/>
<feature type="domain" description="O-acyltransferase WSD1-like N-terminal" evidence="12">
    <location>
        <begin position="98"/>
        <end position="293"/>
    </location>
</feature>
<comment type="similarity">
    <text evidence="8">In the N-terminal section; belongs to the long-chain O-acyltransferase family.</text>
</comment>
<keyword evidence="5" id="KW-0808">Transferase</keyword>
<dbReference type="GO" id="GO:0047196">
    <property type="term" value="F:long-chain-alcohol O-fatty-acyltransferase activity"/>
    <property type="evidence" value="ECO:0007669"/>
    <property type="project" value="UniProtKB-EC"/>
</dbReference>
<evidence type="ECO:0000256" key="2">
    <source>
        <dbReference type="ARBA" id="ARBA00004586"/>
    </source>
</evidence>
<dbReference type="GO" id="GO:0019432">
    <property type="term" value="P:triglyceride biosynthetic process"/>
    <property type="evidence" value="ECO:0007669"/>
    <property type="project" value="UniProtKB-UniPathway"/>
</dbReference>
<evidence type="ECO:0000256" key="5">
    <source>
        <dbReference type="ARBA" id="ARBA00022679"/>
    </source>
</evidence>
<dbReference type="GO" id="GO:0005789">
    <property type="term" value="C:endoplasmic reticulum membrane"/>
    <property type="evidence" value="ECO:0007669"/>
    <property type="project" value="UniProtKB-SubCell"/>
</dbReference>
<dbReference type="InterPro" id="IPR004255">
    <property type="entry name" value="O-acyltransferase_WSD1_N"/>
</dbReference>
<keyword evidence="6" id="KW-0256">Endoplasmic reticulum</keyword>
<dbReference type="Pfam" id="PF06974">
    <property type="entry name" value="WS_DGAT_C"/>
    <property type="match status" value="1"/>
</dbReference>
<dbReference type="PANTHER" id="PTHR31650">
    <property type="entry name" value="O-ACYLTRANSFERASE (WSD1-LIKE) FAMILY PROTEIN"/>
    <property type="match status" value="1"/>
</dbReference>
<evidence type="ECO:0000259" key="13">
    <source>
        <dbReference type="Pfam" id="PF06974"/>
    </source>
</evidence>
<comment type="catalytic activity">
    <reaction evidence="9">
        <text>a long chain fatty alcohol + a fatty acyl-CoA = a long-chain alcohol wax ester + CoA</text>
        <dbReference type="Rhea" id="RHEA:38443"/>
        <dbReference type="ChEBI" id="CHEBI:17135"/>
        <dbReference type="ChEBI" id="CHEBI:57287"/>
        <dbReference type="ChEBI" id="CHEBI:77636"/>
        <dbReference type="ChEBI" id="CHEBI:235323"/>
        <dbReference type="EC" id="2.3.1.75"/>
    </reaction>
</comment>
<evidence type="ECO:0000313" key="14">
    <source>
        <dbReference type="EMBL" id="KAG1367869.1"/>
    </source>
</evidence>
<evidence type="ECO:0000256" key="8">
    <source>
        <dbReference type="ARBA" id="ARBA00024360"/>
    </source>
</evidence>
<evidence type="ECO:0000256" key="11">
    <source>
        <dbReference type="SAM" id="MobiDB-lite"/>
    </source>
</evidence>
<reference evidence="14" key="1">
    <citation type="journal article" date="2017" name="Gigascience">
        <title>The genome draft of coconut (Cocos nucifera).</title>
        <authorList>
            <person name="Xiao Y."/>
            <person name="Xu P."/>
            <person name="Fan H."/>
            <person name="Baudouin L."/>
            <person name="Xia W."/>
            <person name="Bocs S."/>
            <person name="Xu J."/>
            <person name="Li Q."/>
            <person name="Guo A."/>
            <person name="Zhou L."/>
            <person name="Li J."/>
            <person name="Wu Y."/>
            <person name="Ma Z."/>
            <person name="Armero A."/>
            <person name="Issali A.E."/>
            <person name="Liu N."/>
            <person name="Peng M."/>
            <person name="Yang Y."/>
        </authorList>
    </citation>
    <scope>NUCLEOTIDE SEQUENCE</scope>
    <source>
        <tissue evidence="14">Spear leaf of Hainan Tall coconut</tissue>
    </source>
</reference>
<evidence type="ECO:0000256" key="6">
    <source>
        <dbReference type="ARBA" id="ARBA00022824"/>
    </source>
</evidence>
<dbReference type="GO" id="GO:0004144">
    <property type="term" value="F:diacylglycerol O-acyltransferase activity"/>
    <property type="evidence" value="ECO:0007669"/>
    <property type="project" value="UniProtKB-EC"/>
</dbReference>
<dbReference type="InterPro" id="IPR009721">
    <property type="entry name" value="O-acyltransferase_WSD1_C"/>
</dbReference>